<dbReference type="Proteomes" id="UP000008867">
    <property type="component" value="Chromosome 13"/>
</dbReference>
<evidence type="ECO:0000256" key="1">
    <source>
        <dbReference type="SAM" id="Coils"/>
    </source>
</evidence>
<dbReference type="VEuPathDB" id="FungiDB:sr15421"/>
<keyword evidence="1" id="KW-0175">Coiled coil</keyword>
<feature type="region of interest" description="Disordered" evidence="2">
    <location>
        <begin position="237"/>
        <end position="337"/>
    </location>
</feature>
<name>E6ZP03_SPORE</name>
<dbReference type="EMBL" id="FQ311434">
    <property type="protein sequence ID" value="CBQ68960.1"/>
    <property type="molecule type" value="Genomic_DNA"/>
</dbReference>
<organism evidence="3 4">
    <name type="scientific">Sporisorium reilianum (strain SRZ2)</name>
    <name type="common">Maize head smut fungus</name>
    <dbReference type="NCBI Taxonomy" id="999809"/>
    <lineage>
        <taxon>Eukaryota</taxon>
        <taxon>Fungi</taxon>
        <taxon>Dikarya</taxon>
        <taxon>Basidiomycota</taxon>
        <taxon>Ustilaginomycotina</taxon>
        <taxon>Ustilaginomycetes</taxon>
        <taxon>Ustilaginales</taxon>
        <taxon>Ustilaginaceae</taxon>
        <taxon>Sporisorium</taxon>
    </lineage>
</organism>
<dbReference type="eggNOG" id="ENOG502RCRE">
    <property type="taxonomic scope" value="Eukaryota"/>
</dbReference>
<gene>
    <name evidence="3" type="ORF">sr15421</name>
</gene>
<feature type="region of interest" description="Disordered" evidence="2">
    <location>
        <begin position="37"/>
        <end position="57"/>
    </location>
</feature>
<protein>
    <submittedName>
        <fullName evidence="3">Uncharacterized protein</fullName>
    </submittedName>
</protein>
<feature type="compositionally biased region" description="Low complexity" evidence="2">
    <location>
        <begin position="261"/>
        <end position="299"/>
    </location>
</feature>
<evidence type="ECO:0000313" key="3">
    <source>
        <dbReference type="EMBL" id="CBQ68960.1"/>
    </source>
</evidence>
<sequence length="337" mass="36177">MNRVLKELHGLNTVIETEHSTLHKYVVSLEYHLCDASPRQDKDDTNGDTSPPSGKRRKLDTLRGMLVVTVGCDSAWWSTSVEGEALAALVTSGGLATPSSGTTIDSANVSEEQYQPFAAKVRSAFRRQSIMVGVKKAATKEPHLWSSIKLYIDVEENPIQLKLDRLTDRLALVQSTTIVLRSSIYAPAVTTAQTSALNEGESAPLAELHSLQRKLEATQQALREERHKYRSLLAAPSAANARAGRERPVVGLGPAVLPGASQRSQIVSQQPSSPSSRSKAGLPSSSSSSGGVDDGAPSSDGLERVSQRTLSLVNPTRVRRADPSENDGFVGDDDDDV</sequence>
<proteinExistence type="predicted"/>
<reference evidence="3 4" key="1">
    <citation type="journal article" date="2010" name="Science">
        <title>Pathogenicity determinants in smut fungi revealed by genome comparison.</title>
        <authorList>
            <person name="Schirawski J."/>
            <person name="Mannhaupt G."/>
            <person name="Muench K."/>
            <person name="Brefort T."/>
            <person name="Schipper K."/>
            <person name="Doehlemann G."/>
            <person name="Di Stasio M."/>
            <person name="Roessel N."/>
            <person name="Mendoza-Mendoza A."/>
            <person name="Pester D."/>
            <person name="Mueller O."/>
            <person name="Winterberg B."/>
            <person name="Meyer E."/>
            <person name="Ghareeb H."/>
            <person name="Wollenberg T."/>
            <person name="Muensterkoetter M."/>
            <person name="Wong P."/>
            <person name="Walter M."/>
            <person name="Stukenbrock E."/>
            <person name="Gueldener U."/>
            <person name="Kahmann R."/>
        </authorList>
    </citation>
    <scope>NUCLEOTIDE SEQUENCE [LARGE SCALE GENOMIC DNA]</scope>
    <source>
        <strain evidence="4">SRZ2</strain>
    </source>
</reference>
<dbReference type="HOGENOM" id="CLU_852920_0_0_1"/>
<evidence type="ECO:0000313" key="4">
    <source>
        <dbReference type="Proteomes" id="UP000008867"/>
    </source>
</evidence>
<accession>E6ZP03</accession>
<keyword evidence="4" id="KW-1185">Reference proteome</keyword>
<evidence type="ECO:0000256" key="2">
    <source>
        <dbReference type="SAM" id="MobiDB-lite"/>
    </source>
</evidence>
<feature type="coiled-coil region" evidence="1">
    <location>
        <begin position="205"/>
        <end position="235"/>
    </location>
</feature>
<dbReference type="AlphaFoldDB" id="E6ZP03"/>
<dbReference type="OrthoDB" id="2554947at2759"/>